<proteinExistence type="predicted"/>
<feature type="region of interest" description="Disordered" evidence="1">
    <location>
        <begin position="121"/>
        <end position="188"/>
    </location>
</feature>
<name>A0A9N9CQC9_FUNMO</name>
<protein>
    <submittedName>
        <fullName evidence="2">8994_t:CDS:1</fullName>
    </submittedName>
</protein>
<feature type="non-terminal residue" evidence="2">
    <location>
        <position position="275"/>
    </location>
</feature>
<gene>
    <name evidence="2" type="ORF">FMOSSE_LOCUS9504</name>
</gene>
<dbReference type="Proteomes" id="UP000789375">
    <property type="component" value="Unassembled WGS sequence"/>
</dbReference>
<dbReference type="EMBL" id="CAJVPP010002790">
    <property type="protein sequence ID" value="CAG8611850.1"/>
    <property type="molecule type" value="Genomic_DNA"/>
</dbReference>
<organism evidence="2 3">
    <name type="scientific">Funneliformis mosseae</name>
    <name type="common">Endomycorrhizal fungus</name>
    <name type="synonym">Glomus mosseae</name>
    <dbReference type="NCBI Taxonomy" id="27381"/>
    <lineage>
        <taxon>Eukaryota</taxon>
        <taxon>Fungi</taxon>
        <taxon>Fungi incertae sedis</taxon>
        <taxon>Mucoromycota</taxon>
        <taxon>Glomeromycotina</taxon>
        <taxon>Glomeromycetes</taxon>
        <taxon>Glomerales</taxon>
        <taxon>Glomeraceae</taxon>
        <taxon>Funneliformis</taxon>
    </lineage>
</organism>
<feature type="compositionally biased region" description="Polar residues" evidence="1">
    <location>
        <begin position="125"/>
        <end position="141"/>
    </location>
</feature>
<comment type="caution">
    <text evidence="2">The sequence shown here is derived from an EMBL/GenBank/DDBJ whole genome shotgun (WGS) entry which is preliminary data.</text>
</comment>
<evidence type="ECO:0000313" key="2">
    <source>
        <dbReference type="EMBL" id="CAG8611850.1"/>
    </source>
</evidence>
<reference evidence="2" key="1">
    <citation type="submission" date="2021-06" db="EMBL/GenBank/DDBJ databases">
        <authorList>
            <person name="Kallberg Y."/>
            <person name="Tangrot J."/>
            <person name="Rosling A."/>
        </authorList>
    </citation>
    <scope>NUCLEOTIDE SEQUENCE</scope>
    <source>
        <strain evidence="2">87-6 pot B 2015</strain>
    </source>
</reference>
<dbReference type="AlphaFoldDB" id="A0A9N9CQC9"/>
<evidence type="ECO:0000256" key="1">
    <source>
        <dbReference type="SAM" id="MobiDB-lite"/>
    </source>
</evidence>
<accession>A0A9N9CQC9</accession>
<keyword evidence="3" id="KW-1185">Reference proteome</keyword>
<evidence type="ECO:0000313" key="3">
    <source>
        <dbReference type="Proteomes" id="UP000789375"/>
    </source>
</evidence>
<sequence length="275" mass="30814">NEPSSTTIASESSTSTSEIQTDTSEPSQLEVFVLNYLQNQEISTIPTRILKLNPCSICQRKYIMQAETEPPLTCSSCNIIIELTKEEAVLISGKYHLQKKQTDTGQGNEELITSLGLVEGGSHARQGSQSKQVTMQDQATSPIVIEDDTSENNDNERTPDASNRSANPLRRLPRHSSRQSVTSGNNNHEHNILQGLLQELSTPVRGESIENNEVAEDDSEASMSKTLTRLFQKVYRAETRATKAIQEEISCWYYYEKAYKERVEEIKNARRGISD</sequence>
<feature type="region of interest" description="Disordered" evidence="1">
    <location>
        <begin position="1"/>
        <end position="24"/>
    </location>
</feature>